<comment type="caution">
    <text evidence="9">The sequence shown here is derived from an EMBL/GenBank/DDBJ whole genome shotgun (WGS) entry which is preliminary data.</text>
</comment>
<keyword evidence="4" id="KW-0677">Repeat</keyword>
<dbReference type="Pfam" id="PF22178">
    <property type="entry name" value="Gp5_trimer_C"/>
    <property type="match status" value="1"/>
</dbReference>
<dbReference type="PANTHER" id="PTHR32305:SF15">
    <property type="entry name" value="PROTEIN RHSA-RELATED"/>
    <property type="match status" value="1"/>
</dbReference>
<dbReference type="Gene3D" id="3.55.50.10">
    <property type="entry name" value="Baseplate protein-like domains"/>
    <property type="match status" value="1"/>
</dbReference>
<evidence type="ECO:0000256" key="2">
    <source>
        <dbReference type="ARBA" id="ARBA00005558"/>
    </source>
</evidence>
<keyword evidence="3" id="KW-0964">Secreted</keyword>
<dbReference type="Pfam" id="PF04717">
    <property type="entry name" value="Phage_base_V"/>
    <property type="match status" value="1"/>
</dbReference>
<comment type="similarity">
    <text evidence="2">Belongs to the VgrG protein family.</text>
</comment>
<evidence type="ECO:0000259" key="8">
    <source>
        <dbReference type="Pfam" id="PF25023"/>
    </source>
</evidence>
<dbReference type="Pfam" id="PF20148">
    <property type="entry name" value="DUF6531"/>
    <property type="match status" value="1"/>
</dbReference>
<proteinExistence type="inferred from homology"/>
<evidence type="ECO:0000259" key="7">
    <source>
        <dbReference type="Pfam" id="PF22178"/>
    </source>
</evidence>
<dbReference type="Pfam" id="PF13988">
    <property type="entry name" value="DUF4225"/>
    <property type="match status" value="1"/>
</dbReference>
<evidence type="ECO:0000256" key="4">
    <source>
        <dbReference type="ARBA" id="ARBA00022737"/>
    </source>
</evidence>
<evidence type="ECO:0000313" key="10">
    <source>
        <dbReference type="Proteomes" id="UP001319882"/>
    </source>
</evidence>
<feature type="domain" description="Gp5/Type VI secretion system Vgr C-terminal trimerisation" evidence="7">
    <location>
        <begin position="477"/>
        <end position="582"/>
    </location>
</feature>
<dbReference type="Pfam" id="PF05593">
    <property type="entry name" value="RHS_repeat"/>
    <property type="match status" value="2"/>
</dbReference>
<feature type="domain" description="Teneurin-like YD-shell" evidence="8">
    <location>
        <begin position="1453"/>
        <end position="1740"/>
    </location>
</feature>
<evidence type="ECO:0000313" key="9">
    <source>
        <dbReference type="EMBL" id="MCB8890424.1"/>
    </source>
</evidence>
<dbReference type="InterPro" id="IPR006530">
    <property type="entry name" value="YD"/>
</dbReference>
<dbReference type="NCBIfam" id="TIGR03361">
    <property type="entry name" value="VI_Rhs_Vgr"/>
    <property type="match status" value="1"/>
</dbReference>
<dbReference type="InterPro" id="IPR045351">
    <property type="entry name" value="DUF6531"/>
</dbReference>
<sequence>MNNVKFTLTIPGVDDVAVIDFTHREALSEPFALTATLASRDGDLDAAELLDREATLTVWQDGAPLRQVHGIISEFGRGDRGHRRTFYTLTLRPALWRTSLRHNSRIFQKVDPLTIINTLLDERGITDVAFAVSREPAEREYCVQYRETDLAFIERLAAEEGLFYFHLFDEKGEDSDGGAHRLVFSDDPQALTNLGERTYHSRAGGTPPTRHVRKLSHTARVAAASAQLKDYSFKNPAYAQLHDHEGEDIADHGQQSDYEHFDYPGRYKQDASGKPFTRIRLEHLRRDATTASAESDLPELAPGVRFSLTGHDTQNLNRDWQVVAAEHTGEQPQALEEDGMTQGDASGMTRYTNQITLMPGDAPWRATPNPKPRIDGPQVAFVVGPEGEEIHCDEHGRVKVQFPWDRYAEPDDTASCWVRVSQGWAGGGYGSIAIPRIGHEVIVSFLEGDPDQPLVTGRTYHAVNTPPYSLPEHKTRTTIRTQSHKAEGFNELRFEDEAGEEQIWLHAQKDLELLTLNDRTEEIRNDSFLKVHRNRLSEIHHDDHLTVHNDRFTHIEGDDHLQVDQTRHERYGEAQLLEAGQEVHHKAGTQIVLEAGAEITLKAGGSFIKLDPSGVTIVGSQVRINSGGSPGRGRGQAIVLPRLPGEAEPEESEDVTLEPHQTPTLTSEIAAASPVAFDDIDITDGLASNCSACQPAVGSPVNPLLGAKLLPAETDFALPAPRPFVFSRGYLSSNATVGPLGQGWSLPGASLSLSLRDDACVVHDAQGREITFGALAPGQARFSPTEQLWIRRGGAVEEGDNLAPRWTLLDDALRDDDSRIVLSDTGGLYYVFTPSATPGAQGATSLVLAEERDRNGYTTAYQWEADLLTRVIDSAGRHYQFIYESLLPERPGDAGQRLTGVKLAREADGSAADDWLVRYSFSALGDLLAVRHRHGEMVREFEWDNHLLTAHRVPGGMEAHYTWDRHAPDGRVVGQQEAGGLARRYEYHIDHTQVTDSLGREERYHFVGSGPGKRWTAHTRADGSRIEFRYDRAGHKIATVDPLGRETLIERDDSGQVIGQTTPDGQRWAIERNALGNTVRMEGPENQRWQIARDERGQPVDITAPEGTTTFAYADERLPDRPTTVTDPVGATHQREWNALGQVTAEIDCSQQRTEYAYDHHGYLASATNALGENTRTQHDALGRRTATQLPNGLYWHHHYNPQGRLVEVEGPQGFRQQFFFDEHGRPAQRIEADGSQQFTAYDDVGRLSELTLGNGAVYRFAYDGMDRLASDTGPDGREQQYRYDAAGQLIERIEAGRPGPDGQPLATRYEYDAAGRLAARHLPATEHAPASQEQYRWGANGQLLSVTNEHGEVAFSYDDAQRLVGEQQRHAAIDGGSAWQWQQHHMLTANGAPQQSQFGDLPALEWHTYGSGHLHGLSAPELNLAIELTPDALHRETRRQMSLTGSDQTQPLILERGYTNLGQLDHLTLSGAQASNGQQYQYDALGRMSFRALQGESAQVIAYSYDAAGRLTGSQHGDQAHRYAVDAAGNPLDGQQPVTDNRLTQHNGTRYRFDGAGNLIERQQPSGERLTMGYDGANRLVSLTRTSAYGPTMEAAYRYDALGRRISKAVRHANGTATTTHYGWDGDRIVREESENQRSTIVYEPGSFVPMLRIDDTQQGQQLSAFVTDAIGTPMQLVAASGDIQWQGQPDDWAAVKDVRGSARQPIRFQGQWQDEESGLYYNRHRYYDPQQGRYVSQDPIGLLGGTNLYGYVANPAEMVDPLGLNAWEAIKFHSKMIPRFIRDEGMDVLTRTATVVGGGGQVLLGGALCKTVMGCVAGAPIAGLGVSNIEEGFSENGRGFAREAAVNQLGDQWGNLAIEGANLGTSVGGLLRPIQKPGTFQLFRSLPEDFVPAYQSATATGLTIEAGSAGMGAYSGVNSFMESNEECQK</sequence>
<dbReference type="NCBIfam" id="TIGR01643">
    <property type="entry name" value="YD_repeat_2x"/>
    <property type="match status" value="7"/>
</dbReference>
<comment type="subcellular location">
    <subcellularLocation>
        <location evidence="1">Secreted</location>
    </subcellularLocation>
</comment>
<feature type="domain" description="Gp5/Type VI secretion system Vgr protein OB-fold" evidence="5">
    <location>
        <begin position="393"/>
        <end position="460"/>
    </location>
</feature>
<dbReference type="SUPFAM" id="SSF69279">
    <property type="entry name" value="Phage tail proteins"/>
    <property type="match status" value="2"/>
</dbReference>
<dbReference type="InterPro" id="IPR025320">
    <property type="entry name" value="DUF4225"/>
</dbReference>
<dbReference type="NCBIfam" id="TIGR01646">
    <property type="entry name" value="vgr_GE"/>
    <property type="match status" value="1"/>
</dbReference>
<dbReference type="Pfam" id="PF05954">
    <property type="entry name" value="Phage_GPD"/>
    <property type="match status" value="1"/>
</dbReference>
<dbReference type="InterPro" id="IPR031325">
    <property type="entry name" value="RHS_repeat"/>
</dbReference>
<dbReference type="Gene3D" id="4.10.220.110">
    <property type="match status" value="1"/>
</dbReference>
<evidence type="ECO:0000259" key="5">
    <source>
        <dbReference type="Pfam" id="PF04717"/>
    </source>
</evidence>
<dbReference type="SUPFAM" id="SSF69349">
    <property type="entry name" value="Phage fibre proteins"/>
    <property type="match status" value="1"/>
</dbReference>
<dbReference type="InterPro" id="IPR017847">
    <property type="entry name" value="T6SS_RhsGE_Vgr_subset"/>
</dbReference>
<dbReference type="InterPro" id="IPR056823">
    <property type="entry name" value="TEN-like_YD-shell"/>
</dbReference>
<dbReference type="InterPro" id="IPR037026">
    <property type="entry name" value="Vgr_OB-fold_dom_sf"/>
</dbReference>
<evidence type="ECO:0000259" key="6">
    <source>
        <dbReference type="Pfam" id="PF20148"/>
    </source>
</evidence>
<dbReference type="Gene3D" id="2.30.110.50">
    <property type="match status" value="1"/>
</dbReference>
<evidence type="ECO:0000256" key="3">
    <source>
        <dbReference type="ARBA" id="ARBA00022525"/>
    </source>
</evidence>
<dbReference type="Proteomes" id="UP001319882">
    <property type="component" value="Unassembled WGS sequence"/>
</dbReference>
<organism evidence="9 10">
    <name type="scientific">Vreelandella malpeensis</name>
    <dbReference type="NCBI Taxonomy" id="1172368"/>
    <lineage>
        <taxon>Bacteria</taxon>
        <taxon>Pseudomonadati</taxon>
        <taxon>Pseudomonadota</taxon>
        <taxon>Gammaproteobacteria</taxon>
        <taxon>Oceanospirillales</taxon>
        <taxon>Halomonadaceae</taxon>
        <taxon>Vreelandella</taxon>
    </lineage>
</organism>
<dbReference type="PRINTS" id="PR00394">
    <property type="entry name" value="RHSPROTEIN"/>
</dbReference>
<dbReference type="InterPro" id="IPR054030">
    <property type="entry name" value="Gp5_Vgr_C"/>
</dbReference>
<dbReference type="PANTHER" id="PTHR32305">
    <property type="match status" value="1"/>
</dbReference>
<dbReference type="Gene3D" id="2.180.10.10">
    <property type="entry name" value="RHS repeat-associated core"/>
    <property type="match status" value="2"/>
</dbReference>
<evidence type="ECO:0000256" key="1">
    <source>
        <dbReference type="ARBA" id="ARBA00004613"/>
    </source>
</evidence>
<dbReference type="InterPro" id="IPR022385">
    <property type="entry name" value="Rhs_assc_core"/>
</dbReference>
<dbReference type="SUPFAM" id="SSF69255">
    <property type="entry name" value="gp5 N-terminal domain-like"/>
    <property type="match status" value="1"/>
</dbReference>
<dbReference type="EMBL" id="WHVL01000007">
    <property type="protein sequence ID" value="MCB8890424.1"/>
    <property type="molecule type" value="Genomic_DNA"/>
</dbReference>
<protein>
    <submittedName>
        <fullName evidence="9">Type VI secretion system tip protein VgrG</fullName>
    </submittedName>
</protein>
<dbReference type="InterPro" id="IPR050708">
    <property type="entry name" value="T6SS_VgrG/RHS"/>
</dbReference>
<accession>A0ABS8DVR7</accession>
<name>A0ABS8DVR7_9GAMM</name>
<gene>
    <name evidence="9" type="primary">tssI</name>
    <name evidence="9" type="ORF">GEV37_15010</name>
</gene>
<dbReference type="InterPro" id="IPR006531">
    <property type="entry name" value="Gp5/Vgr_OB"/>
</dbReference>
<feature type="domain" description="DUF6531" evidence="6">
    <location>
        <begin position="698"/>
        <end position="772"/>
    </location>
</feature>
<keyword evidence="10" id="KW-1185">Reference proteome</keyword>
<dbReference type="Pfam" id="PF25023">
    <property type="entry name" value="TEN_YD-shell"/>
    <property type="match status" value="1"/>
</dbReference>
<dbReference type="NCBIfam" id="TIGR03696">
    <property type="entry name" value="Rhs_assc_core"/>
    <property type="match status" value="1"/>
</dbReference>
<dbReference type="InterPro" id="IPR006533">
    <property type="entry name" value="T6SS_Vgr_RhsGE"/>
</dbReference>
<dbReference type="Gene3D" id="2.40.50.230">
    <property type="entry name" value="Gp5 N-terminal domain"/>
    <property type="match status" value="1"/>
</dbReference>
<reference evidence="9 10" key="1">
    <citation type="journal article" date="2021" name="Sci. Rep.">
        <title>Genome analysis of a halophilic bacterium Halomonas malpeensis YU-PRIM-29(T) reveals its exopolysaccharide and pigment producing capabilities.</title>
        <authorList>
            <person name="Athmika"/>
            <person name="Ghate S.D."/>
            <person name="Arun A.B."/>
            <person name="Rao S.S."/>
            <person name="Kumar S.T.A."/>
            <person name="Kandiyil M.K."/>
            <person name="Saptami K."/>
            <person name="Rekha P.D."/>
        </authorList>
    </citation>
    <scope>NUCLEOTIDE SEQUENCE [LARGE SCALE GENOMIC DNA]</scope>
    <source>
        <strain evidence="10">prim 29</strain>
    </source>
</reference>